<protein>
    <recommendedName>
        <fullName evidence="10">Cyclic nucleotide-binding domain-containing protein</fullName>
    </recommendedName>
</protein>
<dbReference type="GO" id="GO:0016020">
    <property type="term" value="C:membrane"/>
    <property type="evidence" value="ECO:0007669"/>
    <property type="project" value="UniProtKB-SubCell"/>
</dbReference>
<name>A0AAD7UPC0_9STRA</name>
<evidence type="ECO:0000256" key="5">
    <source>
        <dbReference type="ARBA" id="ARBA00023065"/>
    </source>
</evidence>
<dbReference type="PROSITE" id="PS50042">
    <property type="entry name" value="CNMP_BINDING_3"/>
    <property type="match status" value="1"/>
</dbReference>
<dbReference type="InterPro" id="IPR005821">
    <property type="entry name" value="Ion_trans_dom"/>
</dbReference>
<keyword evidence="6 9" id="KW-0472">Membrane</keyword>
<comment type="caution">
    <text evidence="11">The sequence shown here is derived from an EMBL/GenBank/DDBJ whole genome shotgun (WGS) entry which is preliminary data.</text>
</comment>
<accession>A0AAD7UPC0</accession>
<organism evidence="11 12">
    <name type="scientific">Chrysophaeum taylorii</name>
    <dbReference type="NCBI Taxonomy" id="2483200"/>
    <lineage>
        <taxon>Eukaryota</taxon>
        <taxon>Sar</taxon>
        <taxon>Stramenopiles</taxon>
        <taxon>Ochrophyta</taxon>
        <taxon>Pelagophyceae</taxon>
        <taxon>Pelagomonadales</taxon>
        <taxon>Pelagomonadaceae</taxon>
        <taxon>Chrysophaeum</taxon>
    </lineage>
</organism>
<feature type="domain" description="Cyclic nucleotide-binding" evidence="10">
    <location>
        <begin position="417"/>
        <end position="496"/>
    </location>
</feature>
<keyword evidence="12" id="KW-1185">Reference proteome</keyword>
<dbReference type="Gene3D" id="1.10.287.70">
    <property type="match status" value="1"/>
</dbReference>
<evidence type="ECO:0000256" key="4">
    <source>
        <dbReference type="ARBA" id="ARBA00022989"/>
    </source>
</evidence>
<dbReference type="InterPro" id="IPR000595">
    <property type="entry name" value="cNMP-bd_dom"/>
</dbReference>
<dbReference type="Proteomes" id="UP001230188">
    <property type="component" value="Unassembled WGS sequence"/>
</dbReference>
<gene>
    <name evidence="11" type="ORF">CTAYLR_003138</name>
</gene>
<evidence type="ECO:0000313" key="11">
    <source>
        <dbReference type="EMBL" id="KAJ8613653.1"/>
    </source>
</evidence>
<keyword evidence="2" id="KW-0813">Transport</keyword>
<feature type="compositionally biased region" description="Pro residues" evidence="8">
    <location>
        <begin position="380"/>
        <end position="390"/>
    </location>
</feature>
<feature type="region of interest" description="Disordered" evidence="8">
    <location>
        <begin position="539"/>
        <end position="559"/>
    </location>
</feature>
<feature type="transmembrane region" description="Helical" evidence="9">
    <location>
        <begin position="15"/>
        <end position="36"/>
    </location>
</feature>
<comment type="subcellular location">
    <subcellularLocation>
        <location evidence="1">Membrane</location>
        <topology evidence="1">Multi-pass membrane protein</topology>
    </subcellularLocation>
</comment>
<keyword evidence="5" id="KW-0406">Ion transport</keyword>
<dbReference type="SUPFAM" id="SSF81324">
    <property type="entry name" value="Voltage-gated potassium channels"/>
    <property type="match status" value="1"/>
</dbReference>
<evidence type="ECO:0000256" key="7">
    <source>
        <dbReference type="ARBA" id="ARBA00023303"/>
    </source>
</evidence>
<dbReference type="AlphaFoldDB" id="A0AAD7UPC0"/>
<evidence type="ECO:0000256" key="8">
    <source>
        <dbReference type="SAM" id="MobiDB-lite"/>
    </source>
</evidence>
<evidence type="ECO:0000313" key="12">
    <source>
        <dbReference type="Proteomes" id="UP001230188"/>
    </source>
</evidence>
<keyword evidence="3 9" id="KW-0812">Transmembrane</keyword>
<feature type="region of interest" description="Disordered" evidence="8">
    <location>
        <begin position="601"/>
        <end position="638"/>
    </location>
</feature>
<evidence type="ECO:0000259" key="10">
    <source>
        <dbReference type="PROSITE" id="PS50042"/>
    </source>
</evidence>
<dbReference type="GO" id="GO:0005249">
    <property type="term" value="F:voltage-gated potassium channel activity"/>
    <property type="evidence" value="ECO:0007669"/>
    <property type="project" value="InterPro"/>
</dbReference>
<dbReference type="PRINTS" id="PR01463">
    <property type="entry name" value="EAGCHANLFMLY"/>
</dbReference>
<keyword evidence="7" id="KW-0407">Ion channel</keyword>
<dbReference type="InterPro" id="IPR014710">
    <property type="entry name" value="RmlC-like_jellyroll"/>
</dbReference>
<dbReference type="InterPro" id="IPR003938">
    <property type="entry name" value="K_chnl_volt-dep_EAG/ELK/ERG"/>
</dbReference>
<evidence type="ECO:0000256" key="3">
    <source>
        <dbReference type="ARBA" id="ARBA00022692"/>
    </source>
</evidence>
<dbReference type="InterPro" id="IPR018490">
    <property type="entry name" value="cNMP-bd_dom_sf"/>
</dbReference>
<dbReference type="PANTHER" id="PTHR47823:SF11">
    <property type="entry name" value="K+-CHANNEL ERG AND RELATED PROTEINS"/>
    <property type="match status" value="1"/>
</dbReference>
<feature type="transmembrane region" description="Helical" evidence="9">
    <location>
        <begin position="147"/>
        <end position="166"/>
    </location>
</feature>
<dbReference type="PANTHER" id="PTHR47823">
    <property type="entry name" value="ION_TRANS DOMAIN-CONTAINING PROTEIN"/>
    <property type="match status" value="1"/>
</dbReference>
<feature type="compositionally biased region" description="Polar residues" evidence="8">
    <location>
        <begin position="619"/>
        <end position="629"/>
    </location>
</feature>
<dbReference type="Pfam" id="PF00520">
    <property type="entry name" value="Ion_trans"/>
    <property type="match status" value="1"/>
</dbReference>
<reference evidence="11" key="1">
    <citation type="submission" date="2023-01" db="EMBL/GenBank/DDBJ databases">
        <title>Metagenome sequencing of chrysophaentin producing Chrysophaeum taylorii.</title>
        <authorList>
            <person name="Davison J."/>
            <person name="Bewley C."/>
        </authorList>
    </citation>
    <scope>NUCLEOTIDE SEQUENCE</scope>
    <source>
        <strain evidence="11">NIES-1699</strain>
    </source>
</reference>
<evidence type="ECO:0000256" key="6">
    <source>
        <dbReference type="ARBA" id="ARBA00023136"/>
    </source>
</evidence>
<dbReference type="CDD" id="cd00038">
    <property type="entry name" value="CAP_ED"/>
    <property type="match status" value="1"/>
</dbReference>
<sequence>MVPVRIAFDFPAMGIMLWLEFMIDIHFILDVGLNFFTTIHKRIGFEVKVVTNRRQIALHYVKTWFCIDLVACLPLGYVAMFLAKKPWKAIACAFAPPSGCGRPVEPHRGIQSGYVVRLVKLVRIFRLLKLMRLARLSRLVDKYQDELIYVMGFISGSKLIFTLIYASHWMGCAYALVFKFDDEKTVSERYVASIYYSMQTITTVGYGDMVSDERGGSTIKARLFAIVCMGIGGLMFGWLITNVLNALSPESHERKHKELLHGIMGYLRVNRVPLSTSRRVLTHVRKQNSRQNADREMLSHLPHQLRVEIFDFLYRQNLVSVPLFHGATTKFINHICVRVMPITFLAGGHIYSRGDVAEDGLYILSAGDVVLRYSQNARPRLPPPPPPPQITTPSPANSTISDAAPLNSKHFTKKAPLTPGQTLRRRRRESVTITTATLTAGDVLGEAVVFGHARRTEDAIARTTASLMMIPTTSVQAALELDPNVARRLFKLFIDRLSNDPRTFAEVQAAIDVDAIAHALDSDNPQHLADVVVAYRRPSVSRDDQQQQPPPPPPQTRFFANATTTPVTAKSVLHTVHAQHAELINLIAKLGADIADLKARSRRPVSSSSTSSEDPPFQTPATPNHNTPRAATYLTVGR</sequence>
<feature type="region of interest" description="Disordered" evidence="8">
    <location>
        <begin position="376"/>
        <end position="398"/>
    </location>
</feature>
<evidence type="ECO:0000256" key="2">
    <source>
        <dbReference type="ARBA" id="ARBA00022448"/>
    </source>
</evidence>
<keyword evidence="4 9" id="KW-1133">Transmembrane helix</keyword>
<evidence type="ECO:0000256" key="9">
    <source>
        <dbReference type="SAM" id="Phobius"/>
    </source>
</evidence>
<dbReference type="SUPFAM" id="SSF51206">
    <property type="entry name" value="cAMP-binding domain-like"/>
    <property type="match status" value="1"/>
</dbReference>
<feature type="transmembrane region" description="Helical" evidence="9">
    <location>
        <begin position="57"/>
        <end position="79"/>
    </location>
</feature>
<evidence type="ECO:0000256" key="1">
    <source>
        <dbReference type="ARBA" id="ARBA00004141"/>
    </source>
</evidence>
<feature type="transmembrane region" description="Helical" evidence="9">
    <location>
        <begin position="223"/>
        <end position="241"/>
    </location>
</feature>
<proteinExistence type="predicted"/>
<dbReference type="Gene3D" id="2.60.120.10">
    <property type="entry name" value="Jelly Rolls"/>
    <property type="match status" value="1"/>
</dbReference>
<dbReference type="EMBL" id="JAQMWT010000024">
    <property type="protein sequence ID" value="KAJ8613653.1"/>
    <property type="molecule type" value="Genomic_DNA"/>
</dbReference>